<dbReference type="InterPro" id="IPR047594">
    <property type="entry name" value="MoaC_bact/euk"/>
</dbReference>
<dbReference type="UniPathway" id="UPA00344"/>
<protein>
    <recommendedName>
        <fullName evidence="3">cyclic pyranopterin monophosphate synthase</fullName>
        <ecNumber evidence="3">4.6.1.17</ecNumber>
    </recommendedName>
</protein>
<evidence type="ECO:0000256" key="2">
    <source>
        <dbReference type="ARBA" id="ARBA00005046"/>
    </source>
</evidence>
<sequence length="166" mass="17970">MSTTNNNPDLHLTHLDEHGNAKMVDVGDKDVTSREAVALGHVSIQPETLRLIKEGLMKKGDVLTIAQLAGIMGAKKTSELIPLCHPLPLDRVDVDLELDEAENRINITATAKTTARTGVEMEALTAVSVAALTLYDMCKSVDRSMRIEAVRLIKKSGGRSGDINLE</sequence>
<dbReference type="PANTHER" id="PTHR22960:SF29">
    <property type="entry name" value="CYCLIC PYRANOPTERIN MONOPHOSPHATE SYNTHASE"/>
    <property type="match status" value="1"/>
</dbReference>
<dbReference type="EMBL" id="UINC01000136">
    <property type="protein sequence ID" value="SUZ49808.1"/>
    <property type="molecule type" value="Genomic_DNA"/>
</dbReference>
<organism evidence="7">
    <name type="scientific">marine metagenome</name>
    <dbReference type="NCBI Taxonomy" id="408172"/>
    <lineage>
        <taxon>unclassified sequences</taxon>
        <taxon>metagenomes</taxon>
        <taxon>ecological metagenomes</taxon>
    </lineage>
</organism>
<evidence type="ECO:0000256" key="4">
    <source>
        <dbReference type="ARBA" id="ARBA00023150"/>
    </source>
</evidence>
<dbReference type="InterPro" id="IPR023045">
    <property type="entry name" value="MoaC"/>
</dbReference>
<dbReference type="InterPro" id="IPR050105">
    <property type="entry name" value="MoCo_biosynth_MoaA/MoaC"/>
</dbReference>
<accession>A0A381N804</accession>
<dbReference type="PANTHER" id="PTHR22960">
    <property type="entry name" value="MOLYBDOPTERIN COFACTOR SYNTHESIS PROTEIN A"/>
    <property type="match status" value="1"/>
</dbReference>
<dbReference type="InterPro" id="IPR002820">
    <property type="entry name" value="Mopterin_CF_biosynth-C_dom"/>
</dbReference>
<comment type="pathway">
    <text evidence="2">Cofactor biosynthesis; molybdopterin biosynthesis.</text>
</comment>
<dbReference type="Gene3D" id="3.30.70.640">
    <property type="entry name" value="Molybdopterin cofactor biosynthesis C (MoaC) domain"/>
    <property type="match status" value="1"/>
</dbReference>
<feature type="domain" description="Molybdopterin cofactor biosynthesis C (MoaC)" evidence="6">
    <location>
        <begin position="23"/>
        <end position="158"/>
    </location>
</feature>
<dbReference type="NCBIfam" id="NF006870">
    <property type="entry name" value="PRK09364.1"/>
    <property type="match status" value="1"/>
</dbReference>
<dbReference type="HAMAP" id="MF_01224_B">
    <property type="entry name" value="MoaC_B"/>
    <property type="match status" value="1"/>
</dbReference>
<gene>
    <name evidence="7" type="ORF">METZ01_LOCUS2662</name>
</gene>
<keyword evidence="4" id="KW-0501">Molybdenum cofactor biosynthesis</keyword>
<dbReference type="GO" id="GO:0006777">
    <property type="term" value="P:Mo-molybdopterin cofactor biosynthetic process"/>
    <property type="evidence" value="ECO:0007669"/>
    <property type="project" value="UniProtKB-KW"/>
</dbReference>
<keyword evidence="5" id="KW-0456">Lyase</keyword>
<dbReference type="EC" id="4.6.1.17" evidence="3"/>
<evidence type="ECO:0000256" key="3">
    <source>
        <dbReference type="ARBA" id="ARBA00012575"/>
    </source>
</evidence>
<dbReference type="Pfam" id="PF01967">
    <property type="entry name" value="MoaC"/>
    <property type="match status" value="1"/>
</dbReference>
<evidence type="ECO:0000256" key="5">
    <source>
        <dbReference type="ARBA" id="ARBA00023239"/>
    </source>
</evidence>
<proteinExistence type="inferred from homology"/>
<dbReference type="NCBIfam" id="TIGR00581">
    <property type="entry name" value="moaC"/>
    <property type="match status" value="1"/>
</dbReference>
<dbReference type="CDD" id="cd01420">
    <property type="entry name" value="MoaC_PE"/>
    <property type="match status" value="1"/>
</dbReference>
<dbReference type="AlphaFoldDB" id="A0A381N804"/>
<name>A0A381N804_9ZZZZ</name>
<evidence type="ECO:0000256" key="1">
    <source>
        <dbReference type="ARBA" id="ARBA00001637"/>
    </source>
</evidence>
<evidence type="ECO:0000313" key="7">
    <source>
        <dbReference type="EMBL" id="SUZ49808.1"/>
    </source>
</evidence>
<dbReference type="SUPFAM" id="SSF55040">
    <property type="entry name" value="Molybdenum cofactor biosynthesis protein C, MoaC"/>
    <property type="match status" value="1"/>
</dbReference>
<evidence type="ECO:0000259" key="6">
    <source>
        <dbReference type="Pfam" id="PF01967"/>
    </source>
</evidence>
<reference evidence="7" key="1">
    <citation type="submission" date="2018-05" db="EMBL/GenBank/DDBJ databases">
        <authorList>
            <person name="Lanie J.A."/>
            <person name="Ng W.-L."/>
            <person name="Kazmierczak K.M."/>
            <person name="Andrzejewski T.M."/>
            <person name="Davidsen T.M."/>
            <person name="Wayne K.J."/>
            <person name="Tettelin H."/>
            <person name="Glass J.I."/>
            <person name="Rusch D."/>
            <person name="Podicherti R."/>
            <person name="Tsui H.-C.T."/>
            <person name="Winkler M.E."/>
        </authorList>
    </citation>
    <scope>NUCLEOTIDE SEQUENCE</scope>
</reference>
<dbReference type="InterPro" id="IPR036522">
    <property type="entry name" value="MoaC_sf"/>
</dbReference>
<comment type="catalytic activity">
    <reaction evidence="1">
        <text>(8S)-3',8-cyclo-7,8-dihydroguanosine 5'-triphosphate = cyclic pyranopterin phosphate + diphosphate</text>
        <dbReference type="Rhea" id="RHEA:49580"/>
        <dbReference type="ChEBI" id="CHEBI:33019"/>
        <dbReference type="ChEBI" id="CHEBI:59648"/>
        <dbReference type="ChEBI" id="CHEBI:131766"/>
        <dbReference type="EC" id="4.6.1.17"/>
    </reaction>
</comment>
<dbReference type="GO" id="GO:0061799">
    <property type="term" value="F:cyclic pyranopterin monophosphate synthase activity"/>
    <property type="evidence" value="ECO:0007669"/>
    <property type="project" value="UniProtKB-EC"/>
</dbReference>